<evidence type="ECO:0000256" key="3">
    <source>
        <dbReference type="ARBA" id="ARBA00012599"/>
    </source>
</evidence>
<evidence type="ECO:0000259" key="8">
    <source>
        <dbReference type="PROSITE" id="PS51762"/>
    </source>
</evidence>
<dbReference type="InterPro" id="IPR000757">
    <property type="entry name" value="Beta-glucanase-like"/>
</dbReference>
<evidence type="ECO:0000256" key="2">
    <source>
        <dbReference type="ARBA" id="ARBA00006865"/>
    </source>
</evidence>
<evidence type="ECO:0000313" key="10">
    <source>
        <dbReference type="Proteomes" id="UP000566819"/>
    </source>
</evidence>
<dbReference type="Proteomes" id="UP000566819">
    <property type="component" value="Unassembled WGS sequence"/>
</dbReference>
<dbReference type="InterPro" id="IPR013320">
    <property type="entry name" value="ConA-like_dom_sf"/>
</dbReference>
<evidence type="ECO:0000256" key="1">
    <source>
        <dbReference type="ARBA" id="ARBA00000124"/>
    </source>
</evidence>
<accession>A0A8H4RMB1</accession>
<dbReference type="GO" id="GO:0052861">
    <property type="term" value="F:endo-1,3(4)-beta-glucanase activity"/>
    <property type="evidence" value="ECO:0007669"/>
    <property type="project" value="UniProtKB-EC"/>
</dbReference>
<keyword evidence="7" id="KW-0472">Membrane</keyword>
<reference evidence="9 10" key="1">
    <citation type="submission" date="2020-03" db="EMBL/GenBank/DDBJ databases">
        <title>Draft Genome Sequence of Cudoniella acicularis.</title>
        <authorList>
            <person name="Buettner E."/>
            <person name="Kellner H."/>
        </authorList>
    </citation>
    <scope>NUCLEOTIDE SEQUENCE [LARGE SCALE GENOMIC DNA]</scope>
    <source>
        <strain evidence="9 10">DSM 108380</strain>
    </source>
</reference>
<dbReference type="PANTHER" id="PTHR10963:SF42">
    <property type="entry name" value="PUTATIVE (AFU_ORTHOLOGUE AFUA_5G02280)-RELATED"/>
    <property type="match status" value="1"/>
</dbReference>
<dbReference type="PROSITE" id="PS51762">
    <property type="entry name" value="GH16_2"/>
    <property type="match status" value="1"/>
</dbReference>
<dbReference type="SUPFAM" id="SSF49899">
    <property type="entry name" value="Concanavalin A-like lectins/glucanases"/>
    <property type="match status" value="1"/>
</dbReference>
<organism evidence="9 10">
    <name type="scientific">Cudoniella acicularis</name>
    <dbReference type="NCBI Taxonomy" id="354080"/>
    <lineage>
        <taxon>Eukaryota</taxon>
        <taxon>Fungi</taxon>
        <taxon>Dikarya</taxon>
        <taxon>Ascomycota</taxon>
        <taxon>Pezizomycotina</taxon>
        <taxon>Leotiomycetes</taxon>
        <taxon>Helotiales</taxon>
        <taxon>Tricladiaceae</taxon>
        <taxon>Cudoniella</taxon>
    </lineage>
</organism>
<dbReference type="GO" id="GO:0009251">
    <property type="term" value="P:glucan catabolic process"/>
    <property type="evidence" value="ECO:0007669"/>
    <property type="project" value="TreeGrafter"/>
</dbReference>
<keyword evidence="5" id="KW-0326">Glycosidase</keyword>
<evidence type="ECO:0000256" key="4">
    <source>
        <dbReference type="ARBA" id="ARBA00022801"/>
    </source>
</evidence>
<dbReference type="CDD" id="cd02181">
    <property type="entry name" value="GH16_fungal_Lam16A_glucanase"/>
    <property type="match status" value="1"/>
</dbReference>
<dbReference type="AlphaFoldDB" id="A0A8H4RMB1"/>
<feature type="region of interest" description="Disordered" evidence="6">
    <location>
        <begin position="56"/>
        <end position="87"/>
    </location>
</feature>
<evidence type="ECO:0000256" key="5">
    <source>
        <dbReference type="ARBA" id="ARBA00023295"/>
    </source>
</evidence>
<keyword evidence="10" id="KW-1185">Reference proteome</keyword>
<dbReference type="Pfam" id="PF26113">
    <property type="entry name" value="GH16_XgeA"/>
    <property type="match status" value="1"/>
</dbReference>
<feature type="compositionally biased region" description="Polar residues" evidence="6">
    <location>
        <begin position="56"/>
        <end position="79"/>
    </location>
</feature>
<dbReference type="PANTHER" id="PTHR10963">
    <property type="entry name" value="GLYCOSYL HYDROLASE-RELATED"/>
    <property type="match status" value="1"/>
</dbReference>
<comment type="catalytic activity">
    <reaction evidence="1">
        <text>Endohydrolysis of (1-&gt;3)- or (1-&gt;4)-linkages in beta-D-glucans when the glucose residue whose reducing group is involved in the linkage to be hydrolyzed is itself substituted at C-3.</text>
        <dbReference type="EC" id="3.2.1.6"/>
    </reaction>
</comment>
<feature type="transmembrane region" description="Helical" evidence="7">
    <location>
        <begin position="137"/>
        <end position="157"/>
    </location>
</feature>
<keyword evidence="7" id="KW-0812">Transmembrane</keyword>
<dbReference type="EMBL" id="JAAMPI010000415">
    <property type="protein sequence ID" value="KAF4631728.1"/>
    <property type="molecule type" value="Genomic_DNA"/>
</dbReference>
<gene>
    <name evidence="9" type="ORF">G7Y89_g6406</name>
</gene>
<comment type="similarity">
    <text evidence="2">Belongs to the glycosyl hydrolase 16 family.</text>
</comment>
<evidence type="ECO:0000256" key="7">
    <source>
        <dbReference type="SAM" id="Phobius"/>
    </source>
</evidence>
<dbReference type="Gene3D" id="2.60.120.200">
    <property type="match status" value="1"/>
</dbReference>
<dbReference type="EC" id="3.2.1.6" evidence="3"/>
<keyword evidence="4" id="KW-0378">Hydrolase</keyword>
<keyword evidence="7" id="KW-1133">Transmembrane helix</keyword>
<dbReference type="OrthoDB" id="192832at2759"/>
<protein>
    <recommendedName>
        <fullName evidence="3">endo-1,3(4)-beta-glucanase</fullName>
        <ecNumber evidence="3">3.2.1.6</ecNumber>
    </recommendedName>
</protein>
<evidence type="ECO:0000256" key="6">
    <source>
        <dbReference type="SAM" id="MobiDB-lite"/>
    </source>
</evidence>
<proteinExistence type="inferred from homology"/>
<evidence type="ECO:0000313" key="9">
    <source>
        <dbReference type="EMBL" id="KAF4631728.1"/>
    </source>
</evidence>
<feature type="domain" description="GH16" evidence="8">
    <location>
        <begin position="166"/>
        <end position="437"/>
    </location>
</feature>
<dbReference type="InterPro" id="IPR050546">
    <property type="entry name" value="Glycosyl_Hydrlase_16"/>
</dbReference>
<sequence>MGLIADTPTCLRRSTNCVLQPLPILAQPQQLPFRPLEYWKPPKAVRHIRSKSSFASALQNKETKSSTPVQLTFSGSNDSVPGPEYDPDLKDRTLGTISEMAGKNEFSTNIHLRGPPPGYDGTSSPAWYNASHWGKKVWAFVAAGIAIVIIIVVVVAVEVSKNNKYPDYTQLTYSLADTYSGSTFFDNFDYFTGYDPSAGFVHYVDSDVAAQYNLTYAANSSAILRVDTSVNSSSVPNASTGRFSVRITSKKQYGLNNLFIFDVKHTPIGCGTWPALWLSDPANWPTNGEIDIMEAVNVVSSAQNQMTLHTSTGCSMDVKRKETGSQLTTSCVNSTDNNAGCGVDAGTSTFGTAFNNNGGGMMAMELRSAGIRMWQFGRSSIPSDISSGSPDPSTWGEATADFPNTDCNIDNHFRNQSIIANIDLCGSWAGTQSIYSETCSGTCEDQVANNNTAFTNAYWEFGTFSVYSAAT</sequence>
<dbReference type="FunFam" id="2.60.120.200:FF:000114">
    <property type="entry name" value="Probable endo-1,3(4)-beta-glucanase NFIA_089530"/>
    <property type="match status" value="1"/>
</dbReference>
<comment type="caution">
    <text evidence="9">The sequence shown here is derived from an EMBL/GenBank/DDBJ whole genome shotgun (WGS) entry which is preliminary data.</text>
</comment>
<name>A0A8H4RMB1_9HELO</name>